<dbReference type="Pfam" id="PF00053">
    <property type="entry name" value="EGF_laminin"/>
    <property type="match status" value="1"/>
</dbReference>
<dbReference type="PROSITE" id="PS00626">
    <property type="entry name" value="RCC1_2"/>
    <property type="match status" value="1"/>
</dbReference>
<comment type="subcellular location">
    <subcellularLocation>
        <location evidence="1">Secreted</location>
    </subcellularLocation>
</comment>
<dbReference type="GO" id="GO:0009887">
    <property type="term" value="P:animal organ morphogenesis"/>
    <property type="evidence" value="ECO:0007669"/>
    <property type="project" value="TreeGrafter"/>
</dbReference>
<keyword evidence="3 9" id="KW-0732">Signal</keyword>
<evidence type="ECO:0000256" key="6">
    <source>
        <dbReference type="ARBA" id="ARBA00023180"/>
    </source>
</evidence>
<evidence type="ECO:0008006" key="15">
    <source>
        <dbReference type="Google" id="ProtNLM"/>
    </source>
</evidence>
<evidence type="ECO:0000256" key="3">
    <source>
        <dbReference type="ARBA" id="ARBA00022729"/>
    </source>
</evidence>
<keyword evidence="5 8" id="KW-1015">Disulfide bond</keyword>
<dbReference type="Gene3D" id="2.10.25.10">
    <property type="entry name" value="Laminin"/>
    <property type="match status" value="2"/>
</dbReference>
<dbReference type="PANTHER" id="PTHR10574">
    <property type="entry name" value="NETRIN/LAMININ-RELATED"/>
    <property type="match status" value="1"/>
</dbReference>
<organism evidence="13 14">
    <name type="scientific">Paragonimus skrjabini miyazakii</name>
    <dbReference type="NCBI Taxonomy" id="59628"/>
    <lineage>
        <taxon>Eukaryota</taxon>
        <taxon>Metazoa</taxon>
        <taxon>Spiralia</taxon>
        <taxon>Lophotrochozoa</taxon>
        <taxon>Platyhelminthes</taxon>
        <taxon>Trematoda</taxon>
        <taxon>Digenea</taxon>
        <taxon>Plagiorchiida</taxon>
        <taxon>Troglotremata</taxon>
        <taxon>Troglotrematidae</taxon>
        <taxon>Paragonimus</taxon>
    </lineage>
</organism>
<comment type="caution">
    <text evidence="13">The sequence shown here is derived from an EMBL/GenBank/DDBJ whole genome shotgun (WGS) entry which is preliminary data.</text>
</comment>
<evidence type="ECO:0000313" key="13">
    <source>
        <dbReference type="EMBL" id="KAF7258218.1"/>
    </source>
</evidence>
<dbReference type="EMBL" id="JTDE01001869">
    <property type="protein sequence ID" value="KAF7258218.1"/>
    <property type="molecule type" value="Genomic_DNA"/>
</dbReference>
<evidence type="ECO:0000256" key="4">
    <source>
        <dbReference type="ARBA" id="ARBA00022737"/>
    </source>
</evidence>
<dbReference type="PROSITE" id="PS50189">
    <property type="entry name" value="NTR"/>
    <property type="match status" value="1"/>
</dbReference>
<feature type="disulfide bond" evidence="8">
    <location>
        <begin position="584"/>
        <end position="598"/>
    </location>
</feature>
<feature type="domain" description="Laminin N-terminal" evidence="12">
    <location>
        <begin position="69"/>
        <end position="430"/>
    </location>
</feature>
<keyword evidence="14" id="KW-1185">Reference proteome</keyword>
<evidence type="ECO:0000259" key="10">
    <source>
        <dbReference type="PROSITE" id="PS50027"/>
    </source>
</evidence>
<dbReference type="SMART" id="SM00136">
    <property type="entry name" value="LamNT"/>
    <property type="match status" value="1"/>
</dbReference>
<evidence type="ECO:0000256" key="1">
    <source>
        <dbReference type="ARBA" id="ARBA00004613"/>
    </source>
</evidence>
<dbReference type="InterPro" id="IPR056863">
    <property type="entry name" value="LMN_ATRN_NET-like_EGF"/>
</dbReference>
<feature type="disulfide bond" evidence="8">
    <location>
        <begin position="572"/>
        <end position="581"/>
    </location>
</feature>
<dbReference type="CDD" id="cd00055">
    <property type="entry name" value="EGF_Lam"/>
    <property type="match status" value="3"/>
</dbReference>
<dbReference type="GO" id="GO:0005576">
    <property type="term" value="C:extracellular region"/>
    <property type="evidence" value="ECO:0007669"/>
    <property type="project" value="UniProtKB-SubCell"/>
</dbReference>
<dbReference type="PROSITE" id="PS50027">
    <property type="entry name" value="EGF_LAM_2"/>
    <property type="match status" value="1"/>
</dbReference>
<evidence type="ECO:0000256" key="9">
    <source>
        <dbReference type="SAM" id="SignalP"/>
    </source>
</evidence>
<gene>
    <name evidence="13" type="ORF">EG68_04742</name>
</gene>
<dbReference type="PROSITE" id="PS51117">
    <property type="entry name" value="LAMININ_NTER"/>
    <property type="match status" value="1"/>
</dbReference>
<dbReference type="GO" id="GO:0008045">
    <property type="term" value="P:motor neuron axon guidance"/>
    <property type="evidence" value="ECO:0007669"/>
    <property type="project" value="TreeGrafter"/>
</dbReference>
<keyword evidence="2" id="KW-0964">Secreted</keyword>
<reference evidence="13" key="1">
    <citation type="submission" date="2019-07" db="EMBL/GenBank/DDBJ databases">
        <title>Annotation for the trematode Paragonimus miyazaki's.</title>
        <authorList>
            <person name="Choi Y.-J."/>
        </authorList>
    </citation>
    <scope>NUCLEOTIDE SEQUENCE</scope>
    <source>
        <strain evidence="13">Japan</strain>
    </source>
</reference>
<dbReference type="InterPro" id="IPR008993">
    <property type="entry name" value="TIMP-like_OB-fold"/>
</dbReference>
<dbReference type="FunFam" id="2.10.25.10:FF:000048">
    <property type="entry name" value="Netrin 3"/>
    <property type="match status" value="1"/>
</dbReference>
<name>A0A8S9Z2T6_9TREM</name>
<sequence>MNMRITHVIYLFPILIGLDAQVRHFASGKFHSLVLNSTGSPETLKPARRLRQVVPDADTTNSRCRTGSEDTQCLPFFQNIAQGVFVHASSTCGMSKVQRLCRSDGTCQVCSVNSSKWRFSANRLTDNHNVHNQTCWASGSVRPGGMDQAINLTLSLGKRFEVHYVSLQPCSVGALPDSIAIYKSSDFGRTWRPWHYFSTDCYRAFGLPTTNEHNTHITTANLQEVLCVALQPQESYLTKQLRRRRSMSMKSFPTPSSKESDFSQLDAIETSLDSVLSFSTTLGRPATEPWSPALIDWMTMTDLRISLLRFPASDDVDYRSKRTVHLPDYPQIRNRRRNSTFWTQSQQYRQKHSDYRSGYRLPRSTATYFSDLSLPTLNDQLFANKSAGNSTKGRRISDVDQLSIVLTPRESDVLDESEFYAFADLAIGGRCKCNGHAKECILDADNQLRCACEHNTEGPDCERCKPGYMDRPWERAIAQKANSCTQCDCNLHSNECRFSNALYLMSNRISGGVCENCQHNTAGRNCQHCAEGYHRDWTKPISHEQVCIACRCHPIGSLIRHDCDRRSGQCRCKQGVTGLTCDRCQDGYHQTRSPNNPCTKDYLPQAVAMAHTPVDIHCAACNTNKERIRLKKFCRKDAVFQATFKSRELHGTIARFEMLVMQVWRFNHLALRGTRALYWPARTVYKTSSEVNDNGDFERHSEERGNQLVPVWVRLNELRCKCPEMELGINYLVVTDFDSHLHNGRQELLFTSKTALLPWRPSWRRRLVRFHRRQLRGACDRFADVAKLNDDDSGGVVGDVSSTHHSKVHEQGDEQMWYNSRIVQPTIYSQQQMHTQQPTLRTAYRASQSNYKQRWPYLTN</sequence>
<dbReference type="AlphaFoldDB" id="A0A8S9Z2T6"/>
<comment type="caution">
    <text evidence="8">Lacks conserved residue(s) required for the propagation of feature annotation.</text>
</comment>
<dbReference type="SMART" id="SM00643">
    <property type="entry name" value="C345C"/>
    <property type="match status" value="1"/>
</dbReference>
<dbReference type="InterPro" id="IPR000408">
    <property type="entry name" value="Reg_chr_condens"/>
</dbReference>
<dbReference type="FunFam" id="2.10.25.10:FF:000081">
    <property type="entry name" value="Netrin 1"/>
    <property type="match status" value="1"/>
</dbReference>
<dbReference type="InterPro" id="IPR001134">
    <property type="entry name" value="Netrin_domain"/>
</dbReference>
<dbReference type="Pfam" id="PF01759">
    <property type="entry name" value="NTR"/>
    <property type="match status" value="1"/>
</dbReference>
<dbReference type="Pfam" id="PF00055">
    <property type="entry name" value="Laminin_N"/>
    <property type="match status" value="1"/>
</dbReference>
<evidence type="ECO:0000256" key="8">
    <source>
        <dbReference type="PROSITE-ProRule" id="PRU00460"/>
    </source>
</evidence>
<proteinExistence type="predicted"/>
<dbReference type="SMART" id="SM00180">
    <property type="entry name" value="EGF_Lam"/>
    <property type="match status" value="3"/>
</dbReference>
<evidence type="ECO:0000256" key="7">
    <source>
        <dbReference type="ARBA" id="ARBA00023292"/>
    </source>
</evidence>
<evidence type="ECO:0000256" key="2">
    <source>
        <dbReference type="ARBA" id="ARBA00022525"/>
    </source>
</evidence>
<dbReference type="GO" id="GO:0005604">
    <property type="term" value="C:basement membrane"/>
    <property type="evidence" value="ECO:0007669"/>
    <property type="project" value="TreeGrafter"/>
</dbReference>
<dbReference type="Gene3D" id="2.60.120.260">
    <property type="entry name" value="Galactose-binding domain-like"/>
    <property type="match status" value="2"/>
</dbReference>
<dbReference type="InterPro" id="IPR050440">
    <property type="entry name" value="Laminin/Netrin_ECM"/>
</dbReference>
<dbReference type="GO" id="GO:0016358">
    <property type="term" value="P:dendrite development"/>
    <property type="evidence" value="ECO:0007669"/>
    <property type="project" value="TreeGrafter"/>
</dbReference>
<dbReference type="SUPFAM" id="SSF57196">
    <property type="entry name" value="EGF/Laminin"/>
    <property type="match status" value="3"/>
</dbReference>
<evidence type="ECO:0000313" key="14">
    <source>
        <dbReference type="Proteomes" id="UP000822476"/>
    </source>
</evidence>
<dbReference type="InterPro" id="IPR018933">
    <property type="entry name" value="Netrin_module_non-TIMP"/>
</dbReference>
<keyword evidence="7 8" id="KW-0424">Laminin EGF-like domain</keyword>
<feature type="domain" description="NTR" evidence="11">
    <location>
        <begin position="618"/>
        <end position="779"/>
    </location>
</feature>
<feature type="domain" description="Laminin EGF-like" evidence="10">
    <location>
        <begin position="550"/>
        <end position="600"/>
    </location>
</feature>
<dbReference type="PANTHER" id="PTHR10574:SF365">
    <property type="entry name" value="NETRIN-A-RELATED"/>
    <property type="match status" value="1"/>
</dbReference>
<dbReference type="GO" id="GO:0009888">
    <property type="term" value="P:tissue development"/>
    <property type="evidence" value="ECO:0007669"/>
    <property type="project" value="TreeGrafter"/>
</dbReference>
<keyword evidence="6" id="KW-0325">Glycoprotein</keyword>
<dbReference type="PROSITE" id="PS01248">
    <property type="entry name" value="EGF_LAM_1"/>
    <property type="match status" value="2"/>
</dbReference>
<evidence type="ECO:0000259" key="11">
    <source>
        <dbReference type="PROSITE" id="PS50189"/>
    </source>
</evidence>
<dbReference type="InterPro" id="IPR008211">
    <property type="entry name" value="Laminin_N"/>
</dbReference>
<dbReference type="Pfam" id="PF24973">
    <property type="entry name" value="EGF_LMN_ATRN"/>
    <property type="match status" value="2"/>
</dbReference>
<protein>
    <recommendedName>
        <fullName evidence="15">Netrin</fullName>
    </recommendedName>
</protein>
<accession>A0A8S9Z2T6</accession>
<feature type="signal peptide" evidence="9">
    <location>
        <begin position="1"/>
        <end position="20"/>
    </location>
</feature>
<dbReference type="Proteomes" id="UP000822476">
    <property type="component" value="Unassembled WGS sequence"/>
</dbReference>
<evidence type="ECO:0000259" key="12">
    <source>
        <dbReference type="PROSITE" id="PS51117"/>
    </source>
</evidence>
<dbReference type="OrthoDB" id="5984158at2759"/>
<dbReference type="SUPFAM" id="SSF50242">
    <property type="entry name" value="TIMP-like"/>
    <property type="match status" value="1"/>
</dbReference>
<evidence type="ECO:0000256" key="5">
    <source>
        <dbReference type="ARBA" id="ARBA00023157"/>
    </source>
</evidence>
<keyword evidence="4" id="KW-0677">Repeat</keyword>
<dbReference type="InterPro" id="IPR002049">
    <property type="entry name" value="LE_dom"/>
</dbReference>
<feature type="chain" id="PRO_5035720017" description="Netrin" evidence="9">
    <location>
        <begin position="21"/>
        <end position="860"/>
    </location>
</feature>